<keyword evidence="5" id="KW-1185">Reference proteome</keyword>
<gene>
    <name evidence="4" type="ORF">THAOC_10609</name>
</gene>
<dbReference type="Proteomes" id="UP000266841">
    <property type="component" value="Unassembled WGS sequence"/>
</dbReference>
<dbReference type="GO" id="GO:0004843">
    <property type="term" value="F:cysteine-type deubiquitinase activity"/>
    <property type="evidence" value="ECO:0007669"/>
    <property type="project" value="InterPro"/>
</dbReference>
<feature type="coiled-coil region" evidence="1">
    <location>
        <begin position="126"/>
        <end position="182"/>
    </location>
</feature>
<feature type="non-terminal residue" evidence="4">
    <location>
        <position position="1"/>
    </location>
</feature>
<feature type="compositionally biased region" description="Basic and acidic residues" evidence="2">
    <location>
        <begin position="420"/>
        <end position="429"/>
    </location>
</feature>
<evidence type="ECO:0000259" key="3">
    <source>
        <dbReference type="Pfam" id="PF04424"/>
    </source>
</evidence>
<dbReference type="InterPro" id="IPR007518">
    <property type="entry name" value="MINDY"/>
</dbReference>
<dbReference type="GO" id="GO:0016807">
    <property type="term" value="F:cysteine-type carboxypeptidase activity"/>
    <property type="evidence" value="ECO:0007669"/>
    <property type="project" value="TreeGrafter"/>
</dbReference>
<dbReference type="EMBL" id="AGNL01011722">
    <property type="protein sequence ID" value="EJK68232.1"/>
    <property type="molecule type" value="Genomic_DNA"/>
</dbReference>
<evidence type="ECO:0000313" key="4">
    <source>
        <dbReference type="EMBL" id="EJK68232.1"/>
    </source>
</evidence>
<comment type="caution">
    <text evidence="4">The sequence shown here is derived from an EMBL/GenBank/DDBJ whole genome shotgun (WGS) entry which is preliminary data.</text>
</comment>
<dbReference type="GO" id="GO:0071108">
    <property type="term" value="P:protein K48-linked deubiquitination"/>
    <property type="evidence" value="ECO:0007669"/>
    <property type="project" value="TreeGrafter"/>
</dbReference>
<feature type="domain" description="MINDY deubiquitinase" evidence="3">
    <location>
        <begin position="12"/>
        <end position="270"/>
    </location>
</feature>
<evidence type="ECO:0000313" key="5">
    <source>
        <dbReference type="Proteomes" id="UP000266841"/>
    </source>
</evidence>
<keyword evidence="1" id="KW-0175">Coiled coil</keyword>
<dbReference type="PANTHER" id="PTHR18063">
    <property type="entry name" value="NF-E2 INDUCIBLE PROTEIN"/>
    <property type="match status" value="1"/>
</dbReference>
<dbReference type="AlphaFoldDB" id="K0TCN4"/>
<dbReference type="OrthoDB" id="10261212at2759"/>
<dbReference type="Pfam" id="PF04424">
    <property type="entry name" value="MINDY_DUB"/>
    <property type="match status" value="1"/>
</dbReference>
<dbReference type="OMA" id="GMDVNPK"/>
<evidence type="ECO:0000256" key="1">
    <source>
        <dbReference type="SAM" id="Coils"/>
    </source>
</evidence>
<dbReference type="GO" id="GO:0071944">
    <property type="term" value="C:cell periphery"/>
    <property type="evidence" value="ECO:0007669"/>
    <property type="project" value="TreeGrafter"/>
</dbReference>
<reference evidence="4 5" key="1">
    <citation type="journal article" date="2012" name="Genome Biol.">
        <title>Genome and low-iron response of an oceanic diatom adapted to chronic iron limitation.</title>
        <authorList>
            <person name="Lommer M."/>
            <person name="Specht M."/>
            <person name="Roy A.S."/>
            <person name="Kraemer L."/>
            <person name="Andreson R."/>
            <person name="Gutowska M.A."/>
            <person name="Wolf J."/>
            <person name="Bergner S.V."/>
            <person name="Schilhabel M.B."/>
            <person name="Klostermeier U.C."/>
            <person name="Beiko R.G."/>
            <person name="Rosenstiel P."/>
            <person name="Hippler M."/>
            <person name="Laroche J."/>
        </authorList>
    </citation>
    <scope>NUCLEOTIDE SEQUENCE [LARGE SCALE GENOMIC DNA]</scope>
    <source>
        <strain evidence="4 5">CCMP1005</strain>
    </source>
</reference>
<dbReference type="InterPro" id="IPR033979">
    <property type="entry name" value="MINDY_domain"/>
</dbReference>
<dbReference type="PANTHER" id="PTHR18063:SF6">
    <property type="entry name" value="UBIQUITIN CARBOXYL-TERMINAL HYDROLASE"/>
    <property type="match status" value="1"/>
</dbReference>
<protein>
    <recommendedName>
        <fullName evidence="3">MINDY deubiquitinase domain-containing protein</fullName>
    </recommendedName>
</protein>
<dbReference type="GO" id="GO:1990380">
    <property type="term" value="F:K48-linked deubiquitinase activity"/>
    <property type="evidence" value="ECO:0007669"/>
    <property type="project" value="InterPro"/>
</dbReference>
<sequence length="429" mass="47867">GALALPPECQRNAVASTEDVVNLLANRAITRSNDNRKKEYEYHLNEVLSMLPSLQHGMDVNPKFTEGVLGIEFTTNLGAFDLLGVQLVHGWLLDPQDIETCSVVNTKTYNQLVETVIAGNEAKALIEPIEEQIRDKQKELDTYLERGSCSGGKQQDEMQAESNDLHEEVINLREKMNELSSLQVQSEVANTFLSATAHQLTYHGLEQLHKHLGDGEMCVFFRNNHFATLTKHLGILYLLVTDLGYANVPEIVWEKLDEVDGNTEYLNELFQKPPPRAELKPAAGPTIAPELLLAQRSQAESDYQLALAMSKGTGPQQMDDNEGKMIDAAKALSLQSYHGDKNATAQVDNQQLGGLSPIDRDRELALEYQRAQQQAQQQSDHDSEQLARQLQELEYARQRAPNNNERFPTAPASVRRSAAKKREPGCIVS</sequence>
<proteinExistence type="predicted"/>
<name>K0TCN4_THAOC</name>
<dbReference type="eggNOG" id="KOG2427">
    <property type="taxonomic scope" value="Eukaryota"/>
</dbReference>
<accession>K0TCN4</accession>
<organism evidence="4 5">
    <name type="scientific">Thalassiosira oceanica</name>
    <name type="common">Marine diatom</name>
    <dbReference type="NCBI Taxonomy" id="159749"/>
    <lineage>
        <taxon>Eukaryota</taxon>
        <taxon>Sar</taxon>
        <taxon>Stramenopiles</taxon>
        <taxon>Ochrophyta</taxon>
        <taxon>Bacillariophyta</taxon>
        <taxon>Coscinodiscophyceae</taxon>
        <taxon>Thalassiosirophycidae</taxon>
        <taxon>Thalassiosirales</taxon>
        <taxon>Thalassiosiraceae</taxon>
        <taxon>Thalassiosira</taxon>
    </lineage>
</organism>
<dbReference type="GO" id="GO:0005829">
    <property type="term" value="C:cytosol"/>
    <property type="evidence" value="ECO:0007669"/>
    <property type="project" value="TreeGrafter"/>
</dbReference>
<feature type="region of interest" description="Disordered" evidence="2">
    <location>
        <begin position="373"/>
        <end position="429"/>
    </location>
</feature>
<evidence type="ECO:0000256" key="2">
    <source>
        <dbReference type="SAM" id="MobiDB-lite"/>
    </source>
</evidence>